<evidence type="ECO:0000313" key="10">
    <source>
        <dbReference type="Proteomes" id="UP000292781"/>
    </source>
</evidence>
<dbReference type="InterPro" id="IPR006549">
    <property type="entry name" value="HAD-SF_hydro_IIIA"/>
</dbReference>
<sequence>MSSLQCVILCGGLGTRLGALTAVTPKPLLAVAGEPFLETLIFELGRQGIHDVLLLAGFQAEKIVAFAEASPAARRFGMTVEVSVEPAPAGTAGALRQAADRLADTFFLINGDTWFDVSLLALWAAFEARAPGVLGAVALRRVDDAGRYGSVDVDGDRITGFREKQPGGGAGLINGGNYLLSKEILERVAPVSSLERDVLPDLAAEGRLIGGAFDDAYFIDIGLPETYERAQTEIPATKRRPAAFLDRDGVINVDHGYIGSPDRFEFVEGAPEAIRRLNESGRYVFVVTNQAGIGRGFYTEADHFALMDHIAAELRVHGAHFDDHRYCPHHPDATIPAYRQDHPWRKPNPGMLLDLIAQWPVDLAQSFLVGDKASDIEAATAAGIPGHLFEGGDLAAFLETVIERPRTESE</sequence>
<evidence type="ECO:0000256" key="5">
    <source>
        <dbReference type="ARBA" id="ARBA00022801"/>
    </source>
</evidence>
<dbReference type="InterPro" id="IPR005835">
    <property type="entry name" value="NTP_transferase_dom"/>
</dbReference>
<evidence type="ECO:0000256" key="7">
    <source>
        <dbReference type="ARBA" id="ARBA00031828"/>
    </source>
</evidence>
<dbReference type="GO" id="GO:0005975">
    <property type="term" value="P:carbohydrate metabolic process"/>
    <property type="evidence" value="ECO:0007669"/>
    <property type="project" value="InterPro"/>
</dbReference>
<dbReference type="PANTHER" id="PTHR42891">
    <property type="entry name" value="D-GLYCERO-BETA-D-MANNO-HEPTOSE-1,7-BISPHOSPHATE 7-PHOSPHATASE"/>
    <property type="match status" value="1"/>
</dbReference>
<gene>
    <name evidence="9" type="ORF">EYW49_21170</name>
</gene>
<protein>
    <recommendedName>
        <fullName evidence="7">D,D-heptose 1,7-bisphosphate phosphatase</fullName>
    </recommendedName>
</protein>
<dbReference type="NCBIfam" id="TIGR01662">
    <property type="entry name" value="HAD-SF-IIIA"/>
    <property type="match status" value="1"/>
</dbReference>
<keyword evidence="4" id="KW-0479">Metal-binding</keyword>
<keyword evidence="5 9" id="KW-0378">Hydrolase</keyword>
<dbReference type="EMBL" id="SJFN01000049">
    <property type="protein sequence ID" value="TBW32965.1"/>
    <property type="molecule type" value="Genomic_DNA"/>
</dbReference>
<proteinExistence type="inferred from homology"/>
<organism evidence="9 10">
    <name type="scientific">Siculibacillus lacustris</name>
    <dbReference type="NCBI Taxonomy" id="1549641"/>
    <lineage>
        <taxon>Bacteria</taxon>
        <taxon>Pseudomonadati</taxon>
        <taxon>Pseudomonadota</taxon>
        <taxon>Alphaproteobacteria</taxon>
        <taxon>Hyphomicrobiales</taxon>
        <taxon>Ancalomicrobiaceae</taxon>
        <taxon>Siculibacillus</taxon>
    </lineage>
</organism>
<dbReference type="Proteomes" id="UP000292781">
    <property type="component" value="Unassembled WGS sequence"/>
</dbReference>
<evidence type="ECO:0000256" key="1">
    <source>
        <dbReference type="ARBA" id="ARBA00004496"/>
    </source>
</evidence>
<dbReference type="GO" id="GO:0016791">
    <property type="term" value="F:phosphatase activity"/>
    <property type="evidence" value="ECO:0007669"/>
    <property type="project" value="InterPro"/>
</dbReference>
<dbReference type="SUPFAM" id="SSF56784">
    <property type="entry name" value="HAD-like"/>
    <property type="match status" value="1"/>
</dbReference>
<dbReference type="Gene3D" id="3.90.550.10">
    <property type="entry name" value="Spore Coat Polysaccharide Biosynthesis Protein SpsA, Chain A"/>
    <property type="match status" value="1"/>
</dbReference>
<name>A0A4Q9VFU4_9HYPH</name>
<comment type="subcellular location">
    <subcellularLocation>
        <location evidence="1">Cytoplasm</location>
    </subcellularLocation>
</comment>
<keyword evidence="3" id="KW-0963">Cytoplasm</keyword>
<evidence type="ECO:0000256" key="2">
    <source>
        <dbReference type="ARBA" id="ARBA00005628"/>
    </source>
</evidence>
<dbReference type="CDD" id="cd07503">
    <property type="entry name" value="HAD_HisB-N"/>
    <property type="match status" value="1"/>
</dbReference>
<dbReference type="InterPro" id="IPR023214">
    <property type="entry name" value="HAD_sf"/>
</dbReference>
<dbReference type="InterPro" id="IPR004446">
    <property type="entry name" value="Heptose_bisP_phosphatase"/>
</dbReference>
<dbReference type="Pfam" id="PF13242">
    <property type="entry name" value="Hydrolase_like"/>
    <property type="match status" value="1"/>
</dbReference>
<dbReference type="GO" id="GO:0046872">
    <property type="term" value="F:metal ion binding"/>
    <property type="evidence" value="ECO:0007669"/>
    <property type="project" value="UniProtKB-KW"/>
</dbReference>
<evidence type="ECO:0000256" key="6">
    <source>
        <dbReference type="ARBA" id="ARBA00023277"/>
    </source>
</evidence>
<reference evidence="9 10" key="1">
    <citation type="submission" date="2019-02" db="EMBL/GenBank/DDBJ databases">
        <title>Siculibacillus lacustris gen. nov., sp. nov., a new rosette-forming bacterium isolated from a freshwater crater lake (Lake St. Ana, Romania).</title>
        <authorList>
            <person name="Felfoldi T."/>
            <person name="Marton Z."/>
            <person name="Szabo A."/>
            <person name="Mentes A."/>
            <person name="Boka K."/>
            <person name="Marialigeti K."/>
            <person name="Mathe I."/>
            <person name="Koncz M."/>
            <person name="Schumann P."/>
            <person name="Toth E."/>
        </authorList>
    </citation>
    <scope>NUCLEOTIDE SEQUENCE [LARGE SCALE GENOMIC DNA]</scope>
    <source>
        <strain evidence="9 10">SA-279</strain>
    </source>
</reference>
<dbReference type="Pfam" id="PF00483">
    <property type="entry name" value="NTP_transferase"/>
    <property type="match status" value="1"/>
</dbReference>
<dbReference type="InterPro" id="IPR006543">
    <property type="entry name" value="Histidinol-phos"/>
</dbReference>
<comment type="similarity">
    <text evidence="2">Belongs to the GmhB family.</text>
</comment>
<dbReference type="SUPFAM" id="SSF53448">
    <property type="entry name" value="Nucleotide-diphospho-sugar transferases"/>
    <property type="match status" value="1"/>
</dbReference>
<dbReference type="CDD" id="cd06915">
    <property type="entry name" value="NTP_transferase_WcbM_like"/>
    <property type="match status" value="1"/>
</dbReference>
<evidence type="ECO:0000256" key="4">
    <source>
        <dbReference type="ARBA" id="ARBA00022723"/>
    </source>
</evidence>
<dbReference type="RefSeq" id="WP_131311624.1">
    <property type="nucleotide sequence ID" value="NZ_SJFN01000049.1"/>
</dbReference>
<keyword evidence="6" id="KW-0119">Carbohydrate metabolism</keyword>
<dbReference type="InterPro" id="IPR029044">
    <property type="entry name" value="Nucleotide-diphossugar_trans"/>
</dbReference>
<dbReference type="Gene3D" id="3.40.50.1000">
    <property type="entry name" value="HAD superfamily/HAD-like"/>
    <property type="match status" value="1"/>
</dbReference>
<dbReference type="AlphaFoldDB" id="A0A4Q9VFU4"/>
<evidence type="ECO:0000259" key="8">
    <source>
        <dbReference type="Pfam" id="PF00483"/>
    </source>
</evidence>
<comment type="caution">
    <text evidence="9">The sequence shown here is derived from an EMBL/GenBank/DDBJ whole genome shotgun (WGS) entry which is preliminary data.</text>
</comment>
<dbReference type="InterPro" id="IPR036412">
    <property type="entry name" value="HAD-like_sf"/>
</dbReference>
<dbReference type="OrthoDB" id="9814110at2"/>
<evidence type="ECO:0000256" key="3">
    <source>
        <dbReference type="ARBA" id="ARBA00022490"/>
    </source>
</evidence>
<dbReference type="NCBIfam" id="TIGR01656">
    <property type="entry name" value="Histidinol-ppas"/>
    <property type="match status" value="1"/>
</dbReference>
<dbReference type="PANTHER" id="PTHR42891:SF1">
    <property type="entry name" value="D-GLYCERO-BETA-D-MANNO-HEPTOSE-1,7-BISPHOSPHATE 7-PHOSPHATASE"/>
    <property type="match status" value="1"/>
</dbReference>
<feature type="domain" description="Nucleotidyl transferase" evidence="8">
    <location>
        <begin position="7"/>
        <end position="234"/>
    </location>
</feature>
<accession>A0A4Q9VFU4</accession>
<evidence type="ECO:0000313" key="9">
    <source>
        <dbReference type="EMBL" id="TBW32965.1"/>
    </source>
</evidence>
<dbReference type="GO" id="GO:0005737">
    <property type="term" value="C:cytoplasm"/>
    <property type="evidence" value="ECO:0007669"/>
    <property type="project" value="UniProtKB-SubCell"/>
</dbReference>
<keyword evidence="10" id="KW-1185">Reference proteome</keyword>